<proteinExistence type="predicted"/>
<dbReference type="Gene3D" id="1.25.10.10">
    <property type="entry name" value="Leucine-rich Repeat Variant"/>
    <property type="match status" value="1"/>
</dbReference>
<comment type="caution">
    <text evidence="6">The sequence shown here is derived from an EMBL/GenBank/DDBJ whole genome shotgun (WGS) entry which is preliminary data.</text>
</comment>
<dbReference type="AlphaFoldDB" id="A0A2G2V0P2"/>
<protein>
    <submittedName>
        <fullName evidence="6">AP-1 complex subunit gamma-1</fullName>
    </submittedName>
</protein>
<reference evidence="7" key="2">
    <citation type="journal article" date="2017" name="J. Anim. Genet.">
        <title>Multiple reference genome sequences of hot pepper reveal the massive evolution of plant disease resistance genes by retroduplication.</title>
        <authorList>
            <person name="Kim S."/>
            <person name="Park J."/>
            <person name="Yeom S.-I."/>
            <person name="Kim Y.-M."/>
            <person name="Seo E."/>
            <person name="Kim K.-T."/>
            <person name="Kim M.-S."/>
            <person name="Lee J.M."/>
            <person name="Cheong K."/>
            <person name="Shin H.-S."/>
            <person name="Kim S.-B."/>
            <person name="Han K."/>
            <person name="Lee J."/>
            <person name="Park M."/>
            <person name="Lee H.-A."/>
            <person name="Lee H.-Y."/>
            <person name="Lee Y."/>
            <person name="Oh S."/>
            <person name="Lee J.H."/>
            <person name="Choi E."/>
            <person name="Choi E."/>
            <person name="Lee S.E."/>
            <person name="Jeon J."/>
            <person name="Kim H."/>
            <person name="Choi G."/>
            <person name="Song H."/>
            <person name="Lee J."/>
            <person name="Lee S.-C."/>
            <person name="Kwon J.-K."/>
            <person name="Lee H.-Y."/>
            <person name="Koo N."/>
            <person name="Hong Y."/>
            <person name="Kim R.W."/>
            <person name="Kang W.-H."/>
            <person name="Huh J.H."/>
            <person name="Kang B.-C."/>
            <person name="Yang T.-J."/>
            <person name="Lee Y.-H."/>
            <person name="Bennetzen J.L."/>
            <person name="Choi D."/>
        </authorList>
    </citation>
    <scope>NUCLEOTIDE SEQUENCE [LARGE SCALE GENOMIC DNA]</scope>
    <source>
        <strain evidence="7">cv. PBC81</strain>
    </source>
</reference>
<keyword evidence="2" id="KW-0813">Transport</keyword>
<dbReference type="InterPro" id="IPR050840">
    <property type="entry name" value="Adaptor_Complx_Large_Subunit"/>
</dbReference>
<keyword evidence="4" id="KW-0472">Membrane</keyword>
<dbReference type="SUPFAM" id="SSF48371">
    <property type="entry name" value="ARM repeat"/>
    <property type="match status" value="1"/>
</dbReference>
<sequence length="146" mass="16012">MDHACQDHRSNPKLGGSRQRIETDGELPLLAYDGLVKVLKDVANSPYAPEYDISGIIDPFLHIRLLKILRVLGQGDADASDSMNDILAQVATKTESNKNAGNAILYECVETIMSIEDNGGLRVLAINILGRFLSNRDNNIRSSSFI</sequence>
<dbReference type="InterPro" id="IPR011989">
    <property type="entry name" value="ARM-like"/>
</dbReference>
<dbReference type="InterPro" id="IPR016024">
    <property type="entry name" value="ARM-type_fold"/>
</dbReference>
<dbReference type="GO" id="GO:0012505">
    <property type="term" value="C:endomembrane system"/>
    <property type="evidence" value="ECO:0007669"/>
    <property type="project" value="UniProtKB-SubCell"/>
</dbReference>
<dbReference type="InterPro" id="IPR002553">
    <property type="entry name" value="Clathrin/coatomer_adapt-like_N"/>
</dbReference>
<dbReference type="STRING" id="33114.A0A2G2V0P2"/>
<keyword evidence="3" id="KW-0653">Protein transport</keyword>
<evidence type="ECO:0000256" key="3">
    <source>
        <dbReference type="ARBA" id="ARBA00022927"/>
    </source>
</evidence>
<organism evidence="6 7">
    <name type="scientific">Capsicum baccatum</name>
    <name type="common">Peruvian pepper</name>
    <dbReference type="NCBI Taxonomy" id="33114"/>
    <lineage>
        <taxon>Eukaryota</taxon>
        <taxon>Viridiplantae</taxon>
        <taxon>Streptophyta</taxon>
        <taxon>Embryophyta</taxon>
        <taxon>Tracheophyta</taxon>
        <taxon>Spermatophyta</taxon>
        <taxon>Magnoliopsida</taxon>
        <taxon>eudicotyledons</taxon>
        <taxon>Gunneridae</taxon>
        <taxon>Pentapetalae</taxon>
        <taxon>asterids</taxon>
        <taxon>lamiids</taxon>
        <taxon>Solanales</taxon>
        <taxon>Solanaceae</taxon>
        <taxon>Solanoideae</taxon>
        <taxon>Capsiceae</taxon>
        <taxon>Capsicum</taxon>
    </lineage>
</organism>
<gene>
    <name evidence="6" type="ORF">CQW23_33810</name>
</gene>
<dbReference type="GO" id="GO:0030117">
    <property type="term" value="C:membrane coat"/>
    <property type="evidence" value="ECO:0007669"/>
    <property type="project" value="InterPro"/>
</dbReference>
<reference evidence="6 7" key="1">
    <citation type="journal article" date="2017" name="Genome Biol.">
        <title>New reference genome sequences of hot pepper reveal the massive evolution of plant disease-resistance genes by retroduplication.</title>
        <authorList>
            <person name="Kim S."/>
            <person name="Park J."/>
            <person name="Yeom S.I."/>
            <person name="Kim Y.M."/>
            <person name="Seo E."/>
            <person name="Kim K.T."/>
            <person name="Kim M.S."/>
            <person name="Lee J.M."/>
            <person name="Cheong K."/>
            <person name="Shin H.S."/>
            <person name="Kim S.B."/>
            <person name="Han K."/>
            <person name="Lee J."/>
            <person name="Park M."/>
            <person name="Lee H.A."/>
            <person name="Lee H.Y."/>
            <person name="Lee Y."/>
            <person name="Oh S."/>
            <person name="Lee J.H."/>
            <person name="Choi E."/>
            <person name="Choi E."/>
            <person name="Lee S.E."/>
            <person name="Jeon J."/>
            <person name="Kim H."/>
            <person name="Choi G."/>
            <person name="Song H."/>
            <person name="Lee J."/>
            <person name="Lee S.C."/>
            <person name="Kwon J.K."/>
            <person name="Lee H.Y."/>
            <person name="Koo N."/>
            <person name="Hong Y."/>
            <person name="Kim R.W."/>
            <person name="Kang W.H."/>
            <person name="Huh J.H."/>
            <person name="Kang B.C."/>
            <person name="Yang T.J."/>
            <person name="Lee Y.H."/>
            <person name="Bennetzen J.L."/>
            <person name="Choi D."/>
        </authorList>
    </citation>
    <scope>NUCLEOTIDE SEQUENCE [LARGE SCALE GENOMIC DNA]</scope>
    <source>
        <strain evidence="7">cv. PBC81</strain>
    </source>
</reference>
<name>A0A2G2V0P2_CAPBA</name>
<dbReference type="PANTHER" id="PTHR22780">
    <property type="entry name" value="ADAPTIN, ALPHA/GAMMA/EPSILON"/>
    <property type="match status" value="1"/>
</dbReference>
<dbReference type="OrthoDB" id="1710659at2759"/>
<dbReference type="GO" id="GO:0006886">
    <property type="term" value="P:intracellular protein transport"/>
    <property type="evidence" value="ECO:0007669"/>
    <property type="project" value="InterPro"/>
</dbReference>
<dbReference type="Pfam" id="PF01602">
    <property type="entry name" value="Adaptin_N"/>
    <property type="match status" value="1"/>
</dbReference>
<dbReference type="GO" id="GO:0016192">
    <property type="term" value="P:vesicle-mediated transport"/>
    <property type="evidence" value="ECO:0007669"/>
    <property type="project" value="InterPro"/>
</dbReference>
<dbReference type="EMBL" id="MLFT02000730">
    <property type="protein sequence ID" value="PHT26580.1"/>
    <property type="molecule type" value="Genomic_DNA"/>
</dbReference>
<accession>A0A2G2V0P2</accession>
<evidence type="ECO:0000256" key="1">
    <source>
        <dbReference type="ARBA" id="ARBA00004308"/>
    </source>
</evidence>
<evidence type="ECO:0000313" key="7">
    <source>
        <dbReference type="Proteomes" id="UP000224567"/>
    </source>
</evidence>
<evidence type="ECO:0000256" key="4">
    <source>
        <dbReference type="ARBA" id="ARBA00023136"/>
    </source>
</evidence>
<evidence type="ECO:0000259" key="5">
    <source>
        <dbReference type="Pfam" id="PF01602"/>
    </source>
</evidence>
<keyword evidence="7" id="KW-1185">Reference proteome</keyword>
<evidence type="ECO:0000256" key="2">
    <source>
        <dbReference type="ARBA" id="ARBA00022448"/>
    </source>
</evidence>
<dbReference type="Proteomes" id="UP000224567">
    <property type="component" value="Unassembled WGS sequence"/>
</dbReference>
<evidence type="ECO:0000313" key="6">
    <source>
        <dbReference type="EMBL" id="PHT26580.1"/>
    </source>
</evidence>
<feature type="domain" description="Clathrin/coatomer adaptor adaptin-like N-terminal" evidence="5">
    <location>
        <begin position="43"/>
        <end position="142"/>
    </location>
</feature>
<comment type="subcellular location">
    <subcellularLocation>
        <location evidence="1">Endomembrane system</location>
    </subcellularLocation>
</comment>